<evidence type="ECO:0000313" key="1">
    <source>
        <dbReference type="EnsemblMetazoa" id="PPAI007716-PA"/>
    </source>
</evidence>
<proteinExistence type="predicted"/>
<organism evidence="1 2">
    <name type="scientific">Phlebotomus papatasi</name>
    <name type="common">Sandfly</name>
    <dbReference type="NCBI Taxonomy" id="29031"/>
    <lineage>
        <taxon>Eukaryota</taxon>
        <taxon>Metazoa</taxon>
        <taxon>Ecdysozoa</taxon>
        <taxon>Arthropoda</taxon>
        <taxon>Hexapoda</taxon>
        <taxon>Insecta</taxon>
        <taxon>Pterygota</taxon>
        <taxon>Neoptera</taxon>
        <taxon>Endopterygota</taxon>
        <taxon>Diptera</taxon>
        <taxon>Nematocera</taxon>
        <taxon>Psychodoidea</taxon>
        <taxon>Psychodidae</taxon>
        <taxon>Phlebotomus</taxon>
        <taxon>Phlebotomus</taxon>
    </lineage>
</organism>
<sequence length="123" mass="14015">MSVVQRNAQDMDVSGVKRKQPDDEGFSEAYQMPSKFYITLAKESPRESICCESDDATYDSFHGRETGTMFAIVLVQFLLHRPFLYLPTHAHTLDTDPSVCVSSIGMEKRRPCNSPFLEEEAFR</sequence>
<dbReference type="EMBL" id="AJVK01015414">
    <property type="status" value="NOT_ANNOTATED_CDS"/>
    <property type="molecule type" value="Genomic_DNA"/>
</dbReference>
<evidence type="ECO:0000313" key="2">
    <source>
        <dbReference type="Proteomes" id="UP000092462"/>
    </source>
</evidence>
<dbReference type="VEuPathDB" id="VectorBase:PPAPM1_002776"/>
<dbReference type="EnsemblMetazoa" id="PPAI007716-RA">
    <property type="protein sequence ID" value="PPAI007716-PA"/>
    <property type="gene ID" value="PPAI007716"/>
</dbReference>
<reference evidence="1" key="1">
    <citation type="submission" date="2022-08" db="UniProtKB">
        <authorList>
            <consortium name="EnsemblMetazoa"/>
        </authorList>
    </citation>
    <scope>IDENTIFICATION</scope>
    <source>
        <strain evidence="1">Israel</strain>
    </source>
</reference>
<accession>A0A1B0DHT2</accession>
<dbReference type="VEuPathDB" id="VectorBase:PPAI007716"/>
<name>A0A1B0DHT2_PHLPP</name>
<dbReference type="Proteomes" id="UP000092462">
    <property type="component" value="Unassembled WGS sequence"/>
</dbReference>
<dbReference type="AlphaFoldDB" id="A0A1B0DHT2"/>
<protein>
    <submittedName>
        <fullName evidence="1">Uncharacterized protein</fullName>
    </submittedName>
</protein>
<keyword evidence="2" id="KW-1185">Reference proteome</keyword>